<protein>
    <submittedName>
        <fullName evidence="1">Uncharacterized protein</fullName>
    </submittedName>
</protein>
<dbReference type="AlphaFoldDB" id="A0A2P2J5R9"/>
<evidence type="ECO:0000313" key="1">
    <source>
        <dbReference type="EMBL" id="MBW88836.1"/>
    </source>
</evidence>
<reference evidence="1" key="1">
    <citation type="submission" date="2018-02" db="EMBL/GenBank/DDBJ databases">
        <title>Rhizophora mucronata_Transcriptome.</title>
        <authorList>
            <person name="Meera S.P."/>
            <person name="Sreeshan A."/>
            <person name="Augustine A."/>
        </authorList>
    </citation>
    <scope>NUCLEOTIDE SEQUENCE</scope>
    <source>
        <tissue evidence="1">Leaf</tissue>
    </source>
</reference>
<organism evidence="1">
    <name type="scientific">Rhizophora mucronata</name>
    <name type="common">Asiatic mangrove</name>
    <dbReference type="NCBI Taxonomy" id="61149"/>
    <lineage>
        <taxon>Eukaryota</taxon>
        <taxon>Viridiplantae</taxon>
        <taxon>Streptophyta</taxon>
        <taxon>Embryophyta</taxon>
        <taxon>Tracheophyta</taxon>
        <taxon>Spermatophyta</taxon>
        <taxon>Magnoliopsida</taxon>
        <taxon>eudicotyledons</taxon>
        <taxon>Gunneridae</taxon>
        <taxon>Pentapetalae</taxon>
        <taxon>rosids</taxon>
        <taxon>fabids</taxon>
        <taxon>Malpighiales</taxon>
        <taxon>Rhizophoraceae</taxon>
        <taxon>Rhizophora</taxon>
    </lineage>
</organism>
<name>A0A2P2J5R9_RHIMU</name>
<proteinExistence type="predicted"/>
<dbReference type="EMBL" id="GGEC01008353">
    <property type="protein sequence ID" value="MBW88836.1"/>
    <property type="molecule type" value="Transcribed_RNA"/>
</dbReference>
<sequence length="57" mass="6509">MNFLACVIGKKGKRNSHPLARTRSVRQVASDSDVWQGVRLVVSVLYITHKEKKETRN</sequence>
<accession>A0A2P2J5R9</accession>